<dbReference type="Proteomes" id="UP000186108">
    <property type="component" value="Chromosome"/>
</dbReference>
<dbReference type="InterPro" id="IPR034768">
    <property type="entry name" value="4FE4S_WBL"/>
</dbReference>
<comment type="function">
    <text evidence="12">Acts as a transcriptional regulator. Probably redox-responsive. The apo- but not holo-form probably binds DNA.</text>
</comment>
<keyword evidence="4 12" id="KW-0963">Cytoplasm</keyword>
<keyword evidence="8 12" id="KW-0805">Transcription regulation</keyword>
<keyword evidence="5 12" id="KW-0479">Metal-binding</keyword>
<dbReference type="HAMAP" id="MF_01479">
    <property type="entry name" value="WhiB"/>
    <property type="match status" value="1"/>
</dbReference>
<dbReference type="GO" id="GO:0045892">
    <property type="term" value="P:negative regulation of DNA-templated transcription"/>
    <property type="evidence" value="ECO:0007669"/>
    <property type="project" value="TreeGrafter"/>
</dbReference>
<dbReference type="PANTHER" id="PTHR38839">
    <property type="entry name" value="TRANSCRIPTIONAL REGULATOR WHID-RELATED"/>
    <property type="match status" value="1"/>
</dbReference>
<dbReference type="GO" id="GO:0003677">
    <property type="term" value="F:DNA binding"/>
    <property type="evidence" value="ECO:0007669"/>
    <property type="project" value="UniProtKB-UniRule"/>
</dbReference>
<dbReference type="Pfam" id="PF02467">
    <property type="entry name" value="Whib"/>
    <property type="match status" value="1"/>
</dbReference>
<name>A0A1B1K154_RHOOP</name>
<dbReference type="GO" id="GO:0035731">
    <property type="term" value="F:dinitrosyl-iron complex binding"/>
    <property type="evidence" value="ECO:0007669"/>
    <property type="project" value="UniProtKB-UniRule"/>
</dbReference>
<accession>A0A1B1K154</accession>
<dbReference type="PROSITE" id="PS51674">
    <property type="entry name" value="4FE4S_WBL"/>
    <property type="match status" value="1"/>
</dbReference>
<dbReference type="GO" id="GO:0005737">
    <property type="term" value="C:cytoplasm"/>
    <property type="evidence" value="ECO:0007669"/>
    <property type="project" value="UniProtKB-SubCell"/>
</dbReference>
<comment type="subcellular location">
    <subcellularLocation>
        <location evidence="1 12">Cytoplasm</location>
    </subcellularLocation>
</comment>
<protein>
    <recommendedName>
        <fullName evidence="12">Transcriptional regulator WhiB</fullName>
    </recommendedName>
</protein>
<comment type="PTM">
    <text evidence="12">The Fe-S cluster can be nitrosylated by nitric oxide (NO).</text>
</comment>
<keyword evidence="10 12" id="KW-1015">Disulfide bond</keyword>
<evidence type="ECO:0000313" key="13">
    <source>
        <dbReference type="EMBL" id="ANS26339.1"/>
    </source>
</evidence>
<dbReference type="PANTHER" id="PTHR38839:SF5">
    <property type="entry name" value="TRANSCRIPTIONAL REGULATOR WHID"/>
    <property type="match status" value="1"/>
</dbReference>
<organism evidence="13 14">
    <name type="scientific">Rhodococcus opacus</name>
    <name type="common">Nocardia opaca</name>
    <dbReference type="NCBI Taxonomy" id="37919"/>
    <lineage>
        <taxon>Bacteria</taxon>
        <taxon>Bacillati</taxon>
        <taxon>Actinomycetota</taxon>
        <taxon>Actinomycetes</taxon>
        <taxon>Mycobacteriales</taxon>
        <taxon>Nocardiaceae</taxon>
        <taxon>Rhodococcus</taxon>
    </lineage>
</organism>
<feature type="binding site" evidence="12">
    <location>
        <position position="26"/>
    </location>
    <ligand>
        <name>[4Fe-4S] cluster</name>
        <dbReference type="ChEBI" id="CHEBI:49883"/>
    </ligand>
</feature>
<evidence type="ECO:0000256" key="10">
    <source>
        <dbReference type="ARBA" id="ARBA00023157"/>
    </source>
</evidence>
<evidence type="ECO:0000256" key="7">
    <source>
        <dbReference type="ARBA" id="ARBA00023014"/>
    </source>
</evidence>
<feature type="binding site" evidence="12">
    <location>
        <position position="56"/>
    </location>
    <ligand>
        <name>[4Fe-4S] cluster</name>
        <dbReference type="ChEBI" id="CHEBI:49883"/>
    </ligand>
</feature>
<evidence type="ECO:0000256" key="5">
    <source>
        <dbReference type="ARBA" id="ARBA00022723"/>
    </source>
</evidence>
<evidence type="ECO:0000256" key="1">
    <source>
        <dbReference type="ARBA" id="ARBA00004496"/>
    </source>
</evidence>
<comment type="similarity">
    <text evidence="2 12">Belongs to the WhiB family.</text>
</comment>
<sequence>MSSTTLSTHLYAPRTDLWDWQLRATCRQVETDLFFPQEGETHHDRRGRERAAKRICRTCPVLAQCRTHALSVGEPFGIWGGTTEDPDG</sequence>
<dbReference type="GO" id="GO:0045454">
    <property type="term" value="P:cell redox homeostasis"/>
    <property type="evidence" value="ECO:0007669"/>
    <property type="project" value="TreeGrafter"/>
</dbReference>
<dbReference type="RefSeq" id="WP_005257408.1">
    <property type="nucleotide sequence ID" value="NZ_CAJUXZ010000001.1"/>
</dbReference>
<dbReference type="EMBL" id="CP009111">
    <property type="protein sequence ID" value="ANS26339.1"/>
    <property type="molecule type" value="Genomic_DNA"/>
</dbReference>
<keyword evidence="6 12" id="KW-0408">Iron</keyword>
<gene>
    <name evidence="12" type="primary">whiB</name>
    <name evidence="13" type="ORF">R1CP_08090</name>
</gene>
<dbReference type="InterPro" id="IPR003482">
    <property type="entry name" value="Whib"/>
</dbReference>
<evidence type="ECO:0000256" key="8">
    <source>
        <dbReference type="ARBA" id="ARBA00023015"/>
    </source>
</evidence>
<dbReference type="GO" id="GO:0051539">
    <property type="term" value="F:4 iron, 4 sulfur cluster binding"/>
    <property type="evidence" value="ECO:0007669"/>
    <property type="project" value="UniProtKB-UniRule"/>
</dbReference>
<reference evidence="13 14" key="1">
    <citation type="submission" date="2014-07" db="EMBL/GenBank/DDBJ databases">
        <authorList>
            <person name="Zhang J.E."/>
            <person name="Yang H."/>
            <person name="Guo J."/>
            <person name="Deng Z."/>
            <person name="Luo H."/>
            <person name="Luo M."/>
            <person name="Zhao B."/>
        </authorList>
    </citation>
    <scope>NUCLEOTIDE SEQUENCE [LARGE SCALE GENOMIC DNA]</scope>
    <source>
        <strain evidence="13 14">1CP</strain>
    </source>
</reference>
<evidence type="ECO:0000256" key="6">
    <source>
        <dbReference type="ARBA" id="ARBA00023004"/>
    </source>
</evidence>
<feature type="binding site" evidence="12">
    <location>
        <position position="65"/>
    </location>
    <ligand>
        <name>[4Fe-4S] cluster</name>
        <dbReference type="ChEBI" id="CHEBI:49883"/>
    </ligand>
</feature>
<evidence type="ECO:0000256" key="12">
    <source>
        <dbReference type="HAMAP-Rule" id="MF_01479"/>
    </source>
</evidence>
<comment type="cofactor">
    <cofactor evidence="12">
        <name>[4Fe-4S] cluster</name>
        <dbReference type="ChEBI" id="CHEBI:49883"/>
    </cofactor>
    <text evidence="12">Binds 1 [4Fe-4S] cluster per subunit. Following nitrosylation of the [4Fe-4S] cluster binds 1 [4Fe-8(NO)] cluster per subunit.</text>
</comment>
<keyword evidence="7 12" id="KW-0411">Iron-sulfur</keyword>
<dbReference type="GO" id="GO:0046872">
    <property type="term" value="F:metal ion binding"/>
    <property type="evidence" value="ECO:0007669"/>
    <property type="project" value="UniProtKB-KW"/>
</dbReference>
<keyword evidence="3 12" id="KW-0004">4Fe-4S</keyword>
<evidence type="ECO:0000256" key="11">
    <source>
        <dbReference type="ARBA" id="ARBA00023163"/>
    </source>
</evidence>
<evidence type="ECO:0000256" key="2">
    <source>
        <dbReference type="ARBA" id="ARBA00006597"/>
    </source>
</evidence>
<evidence type="ECO:0000313" key="14">
    <source>
        <dbReference type="Proteomes" id="UP000186108"/>
    </source>
</evidence>
<evidence type="ECO:0000256" key="9">
    <source>
        <dbReference type="ARBA" id="ARBA00023125"/>
    </source>
</evidence>
<comment type="PTM">
    <text evidence="12">Upon Fe-S cluster removal intramolecular disulfide bonds are formed.</text>
</comment>
<keyword evidence="9 12" id="KW-0238">DNA-binding</keyword>
<keyword evidence="11 12" id="KW-0804">Transcription</keyword>
<dbReference type="GO" id="GO:0047134">
    <property type="term" value="F:protein-disulfide reductase [NAD(P)H] activity"/>
    <property type="evidence" value="ECO:0007669"/>
    <property type="project" value="TreeGrafter"/>
</dbReference>
<dbReference type="AlphaFoldDB" id="A0A1B1K154"/>
<proteinExistence type="inferred from homology"/>
<evidence type="ECO:0000256" key="4">
    <source>
        <dbReference type="ARBA" id="ARBA00022490"/>
    </source>
</evidence>
<evidence type="ECO:0000256" key="3">
    <source>
        <dbReference type="ARBA" id="ARBA00022485"/>
    </source>
</evidence>
<feature type="binding site" evidence="12">
    <location>
        <position position="59"/>
    </location>
    <ligand>
        <name>[4Fe-4S] cluster</name>
        <dbReference type="ChEBI" id="CHEBI:49883"/>
    </ligand>
</feature>